<keyword evidence="3" id="KW-1185">Reference proteome</keyword>
<dbReference type="AlphaFoldDB" id="A0A439DER1"/>
<dbReference type="InterPro" id="IPR052895">
    <property type="entry name" value="HetReg/Transcr_Mod"/>
</dbReference>
<feature type="domain" description="Heterokaryon incompatibility" evidence="1">
    <location>
        <begin position="53"/>
        <end position="220"/>
    </location>
</feature>
<dbReference type="Pfam" id="PF06985">
    <property type="entry name" value="HET"/>
    <property type="match status" value="1"/>
</dbReference>
<evidence type="ECO:0000313" key="2">
    <source>
        <dbReference type="EMBL" id="RWA12865.1"/>
    </source>
</evidence>
<accession>A0A439DER1</accession>
<proteinExistence type="predicted"/>
<evidence type="ECO:0000259" key="1">
    <source>
        <dbReference type="Pfam" id="PF06985"/>
    </source>
</evidence>
<comment type="caution">
    <text evidence="2">The sequence shown here is derived from an EMBL/GenBank/DDBJ whole genome shotgun (WGS) entry which is preliminary data.</text>
</comment>
<dbReference type="Pfam" id="PF26639">
    <property type="entry name" value="Het-6_barrel"/>
    <property type="match status" value="1"/>
</dbReference>
<name>A0A439DER1_9PEZI</name>
<dbReference type="PANTHER" id="PTHR24148:SF64">
    <property type="entry name" value="HETEROKARYON INCOMPATIBILITY DOMAIN-CONTAINING PROTEIN"/>
    <property type="match status" value="1"/>
</dbReference>
<sequence>MRLFLLRQRSLQYRYLPLCNDEIRPIELQPACFGPDLSITFKYTSVKEAANSYEALSYTWGNPAQPDVLLCGGSHLQITTSLKSALLNLRLDSAPRMLWIDAICINQIDPVERGRQVVLMDKVYRNASKTIVYLGDKSVDSDLAAEYLKTHMDRVKQGLANFMNQRRAAEDASEMLAICIKMLGTSQAKLFEGFDPNTVQEALVNLLSRPWFRRIWVIQEFVVSPNIDMYCGRTSCEWGSFSMMFNYSFVEAHVSWDHITPPKRKLDFFRGLTQIMQMHELRQKFHSKDSDNPPPENLFWLLSRCRTAEATMPVDKVFALLNLSSKGRNIEPDYLKSKADIYREFAELALQDGSNILSEAALTNRADPSLPSWVPDWSEPPARINLSHILVAPEGFIHFNVHKGSRVQDQARPQIRGDSLFVKGIILQTIAVVGGDRPVPGTNIDEAPNLTNLIIILSYIRALLQVEGLYPTGEEMDMVAGILLEANQVRGAGNVRSFWENTQSRDLLFEPEISVLSPDTDNLHEAISHRRLADPLGYANMCRAIAGRRLAITDQQYAGLVPRDARYGDKICIIQGFNVPYVLRQVGDHYILIGDAYVHGIMLGEAFLQDESVNDSMVEIKIC</sequence>
<protein>
    <recommendedName>
        <fullName evidence="1">Heterokaryon incompatibility domain-containing protein</fullName>
    </recommendedName>
</protein>
<dbReference type="PANTHER" id="PTHR24148">
    <property type="entry name" value="ANKYRIN REPEAT DOMAIN-CONTAINING PROTEIN 39 HOMOLOG-RELATED"/>
    <property type="match status" value="1"/>
</dbReference>
<reference evidence="2 3" key="1">
    <citation type="submission" date="2018-12" db="EMBL/GenBank/DDBJ databases">
        <title>Draft genome sequence of Xylaria grammica IHI A82.</title>
        <authorList>
            <person name="Buettner E."/>
            <person name="Kellner H."/>
        </authorList>
    </citation>
    <scope>NUCLEOTIDE SEQUENCE [LARGE SCALE GENOMIC DNA]</scope>
    <source>
        <strain evidence="2 3">IHI A82</strain>
    </source>
</reference>
<evidence type="ECO:0000313" key="3">
    <source>
        <dbReference type="Proteomes" id="UP000286045"/>
    </source>
</evidence>
<dbReference type="InterPro" id="IPR010730">
    <property type="entry name" value="HET"/>
</dbReference>
<dbReference type="EMBL" id="RYZI01000040">
    <property type="protein sequence ID" value="RWA12865.1"/>
    <property type="molecule type" value="Genomic_DNA"/>
</dbReference>
<gene>
    <name evidence="2" type="ORF">EKO27_g2232</name>
</gene>
<dbReference type="Proteomes" id="UP000286045">
    <property type="component" value="Unassembled WGS sequence"/>
</dbReference>
<organism evidence="2 3">
    <name type="scientific">Xylaria grammica</name>
    <dbReference type="NCBI Taxonomy" id="363999"/>
    <lineage>
        <taxon>Eukaryota</taxon>
        <taxon>Fungi</taxon>
        <taxon>Dikarya</taxon>
        <taxon>Ascomycota</taxon>
        <taxon>Pezizomycotina</taxon>
        <taxon>Sordariomycetes</taxon>
        <taxon>Xylariomycetidae</taxon>
        <taxon>Xylariales</taxon>
        <taxon>Xylariaceae</taxon>
        <taxon>Xylaria</taxon>
    </lineage>
</organism>